<dbReference type="EC" id="4.3.1.18" evidence="4"/>
<evidence type="ECO:0000259" key="5">
    <source>
        <dbReference type="Pfam" id="PF00291"/>
    </source>
</evidence>
<protein>
    <recommendedName>
        <fullName evidence="4">Probable D-serine dehydratase</fullName>
        <ecNumber evidence="4">4.3.1.18</ecNumber>
    </recommendedName>
    <alternativeName>
        <fullName evidence="4">D-serine deaminase</fullName>
        <shortName evidence="4">DSD</shortName>
    </alternativeName>
</protein>
<feature type="modified residue" description="N6-(pyridoxal phosphate)lysine" evidence="4">
    <location>
        <position position="107"/>
    </location>
</feature>
<dbReference type="PANTHER" id="PTHR48078:SF9">
    <property type="entry name" value="D-SERINE DEHYDRATASE"/>
    <property type="match status" value="1"/>
</dbReference>
<gene>
    <name evidence="4" type="primary">dsdA</name>
    <name evidence="6" type="ORF">C3Y92_07825</name>
</gene>
<evidence type="ECO:0000256" key="4">
    <source>
        <dbReference type="HAMAP-Rule" id="MF_01030"/>
    </source>
</evidence>
<dbReference type="InterPro" id="IPR001926">
    <property type="entry name" value="TrpB-like_PALP"/>
</dbReference>
<comment type="catalytic activity">
    <reaction evidence="4">
        <text>D-serine = pyruvate + NH4(+)</text>
        <dbReference type="Rhea" id="RHEA:13977"/>
        <dbReference type="ChEBI" id="CHEBI:15361"/>
        <dbReference type="ChEBI" id="CHEBI:28938"/>
        <dbReference type="ChEBI" id="CHEBI:35247"/>
        <dbReference type="EC" id="4.3.1.18"/>
    </reaction>
</comment>
<keyword evidence="2 4" id="KW-0663">Pyridoxal phosphate</keyword>
<dbReference type="GO" id="GO:0016836">
    <property type="term" value="F:hydro-lyase activity"/>
    <property type="evidence" value="ECO:0007669"/>
    <property type="project" value="UniProtKB-UniRule"/>
</dbReference>
<dbReference type="EMBL" id="CP026538">
    <property type="protein sequence ID" value="QAZ67142.1"/>
    <property type="molecule type" value="Genomic_DNA"/>
</dbReference>
<dbReference type="InterPro" id="IPR036052">
    <property type="entry name" value="TrpB-like_PALP_sf"/>
</dbReference>
<dbReference type="Proteomes" id="UP000293296">
    <property type="component" value="Chromosome"/>
</dbReference>
<reference evidence="6 7" key="1">
    <citation type="submission" date="2018-02" db="EMBL/GenBank/DDBJ databases">
        <title>Genome sequence of Desulfovibrio carbinolicus DSM 3852.</title>
        <authorList>
            <person name="Wilbanks E."/>
            <person name="Skennerton C.T."/>
            <person name="Orphan V.J."/>
        </authorList>
    </citation>
    <scope>NUCLEOTIDE SEQUENCE [LARGE SCALE GENOMIC DNA]</scope>
    <source>
        <strain evidence="6 7">DSM 3852</strain>
    </source>
</reference>
<comment type="similarity">
    <text evidence="4">Belongs to the serine/threonine dehydratase family. DsdA subfamily.</text>
</comment>
<proteinExistence type="inferred from homology"/>
<dbReference type="Gene3D" id="3.40.50.1100">
    <property type="match status" value="2"/>
</dbReference>
<keyword evidence="3 4" id="KW-0456">Lyase</keyword>
<dbReference type="AlphaFoldDB" id="A0A4V0YQQ7"/>
<name>A0A4V0YQQ7_9BACT</name>
<dbReference type="OrthoDB" id="9780546at2"/>
<accession>A0A4V0YQQ7</accession>
<dbReference type="Pfam" id="PF00291">
    <property type="entry name" value="PALP"/>
    <property type="match status" value="1"/>
</dbReference>
<dbReference type="HAMAP" id="MF_01030">
    <property type="entry name" value="D_Ser_dehydrat"/>
    <property type="match status" value="1"/>
</dbReference>
<feature type="domain" description="Tryptophan synthase beta chain-like PALP" evidence="5">
    <location>
        <begin position="67"/>
        <end position="386"/>
    </location>
</feature>
<evidence type="ECO:0000313" key="7">
    <source>
        <dbReference type="Proteomes" id="UP000293296"/>
    </source>
</evidence>
<evidence type="ECO:0000256" key="3">
    <source>
        <dbReference type="ARBA" id="ARBA00023239"/>
    </source>
</evidence>
<dbReference type="InterPro" id="IPR011780">
    <property type="entry name" value="D_Ser_am_lyase"/>
</dbReference>
<sequence length="430" mass="43742">MDAALVAGLRAAKPVCFVNPGRRPMAEIRDTLPVTLADIEAARDRFAWFAPLLARLFPELAPAEGVVESPLLSVPGLARRLHEAGLPETDRVYLAADHALPVVGSVKARGGLHAVLCVAERLALAEGLLAGPGDDCLRLAEPAARAFFAGHTLSVGSTGNLGLSIGVFGRGLGFAVVVHMSAEATAWKKDRLRAAGAVVVEHAGDYAAACAVARAEAAGNDRLHFIDDENSVDLFTGYGVAGLRLPAKLAAAGLTVSPETPLCLHLPCGVGGAPGGIALGARLALDDAALCFTVEPTKAPAVLLGLATGRHAGIDAREWGLTGPTVADGLAVTRPSALACACLEHVLDGALTVTDARMLRLVGEAHAADGLRLEPSAAAALAGPLAVRRAGFPALAGRPAVHLLWATGGSLLPDAVFAELLTQAGACACS</sequence>
<dbReference type="NCBIfam" id="NF002823">
    <property type="entry name" value="PRK02991.1"/>
    <property type="match status" value="1"/>
</dbReference>
<dbReference type="GO" id="GO:0009097">
    <property type="term" value="P:isoleucine biosynthetic process"/>
    <property type="evidence" value="ECO:0007669"/>
    <property type="project" value="TreeGrafter"/>
</dbReference>
<comment type="cofactor">
    <cofactor evidence="1 4">
        <name>pyridoxal 5'-phosphate</name>
        <dbReference type="ChEBI" id="CHEBI:597326"/>
    </cofactor>
</comment>
<evidence type="ECO:0000256" key="2">
    <source>
        <dbReference type="ARBA" id="ARBA00022898"/>
    </source>
</evidence>
<dbReference type="RefSeq" id="WP_129351420.1">
    <property type="nucleotide sequence ID" value="NZ_CP026538.1"/>
</dbReference>
<dbReference type="GO" id="GO:0036088">
    <property type="term" value="P:D-serine catabolic process"/>
    <property type="evidence" value="ECO:0007669"/>
    <property type="project" value="TreeGrafter"/>
</dbReference>
<dbReference type="KEGG" id="dcb:C3Y92_07825"/>
<dbReference type="GO" id="GO:0030170">
    <property type="term" value="F:pyridoxal phosphate binding"/>
    <property type="evidence" value="ECO:0007669"/>
    <property type="project" value="InterPro"/>
</dbReference>
<dbReference type="SUPFAM" id="SSF53686">
    <property type="entry name" value="Tryptophan synthase beta subunit-like PLP-dependent enzymes"/>
    <property type="match status" value="1"/>
</dbReference>
<dbReference type="GO" id="GO:0008721">
    <property type="term" value="F:D-serine ammonia-lyase activity"/>
    <property type="evidence" value="ECO:0007669"/>
    <property type="project" value="UniProtKB-EC"/>
</dbReference>
<organism evidence="6 7">
    <name type="scientific">Solidesulfovibrio carbinolicus</name>
    <dbReference type="NCBI Taxonomy" id="296842"/>
    <lineage>
        <taxon>Bacteria</taxon>
        <taxon>Pseudomonadati</taxon>
        <taxon>Thermodesulfobacteriota</taxon>
        <taxon>Desulfovibrionia</taxon>
        <taxon>Desulfovibrionales</taxon>
        <taxon>Desulfovibrionaceae</taxon>
        <taxon>Solidesulfovibrio</taxon>
    </lineage>
</organism>
<evidence type="ECO:0000313" key="6">
    <source>
        <dbReference type="EMBL" id="QAZ67142.1"/>
    </source>
</evidence>
<dbReference type="InterPro" id="IPR050147">
    <property type="entry name" value="Ser/Thr_Dehydratase"/>
</dbReference>
<evidence type="ECO:0000256" key="1">
    <source>
        <dbReference type="ARBA" id="ARBA00001933"/>
    </source>
</evidence>
<dbReference type="NCBIfam" id="TIGR02035">
    <property type="entry name" value="D_Ser_am_lyase"/>
    <property type="match status" value="1"/>
</dbReference>
<dbReference type="PANTHER" id="PTHR48078">
    <property type="entry name" value="THREONINE DEHYDRATASE, MITOCHONDRIAL-RELATED"/>
    <property type="match status" value="1"/>
</dbReference>
<keyword evidence="7" id="KW-1185">Reference proteome</keyword>